<gene>
    <name evidence="1" type="ORF">RchiOBHm_Chr7g0227091</name>
</gene>
<keyword evidence="2" id="KW-1185">Reference proteome</keyword>
<protein>
    <submittedName>
        <fullName evidence="1">Uncharacterized protein</fullName>
    </submittedName>
</protein>
<comment type="caution">
    <text evidence="1">The sequence shown here is derived from an EMBL/GenBank/DDBJ whole genome shotgun (WGS) entry which is preliminary data.</text>
</comment>
<proteinExistence type="predicted"/>
<dbReference type="Gramene" id="PRQ20337">
    <property type="protein sequence ID" value="PRQ20337"/>
    <property type="gene ID" value="RchiOBHm_Chr7g0227091"/>
</dbReference>
<accession>A0A2P6PEH9</accession>
<dbReference type="EMBL" id="PDCK01000045">
    <property type="protein sequence ID" value="PRQ20337.1"/>
    <property type="molecule type" value="Genomic_DNA"/>
</dbReference>
<reference evidence="1 2" key="1">
    <citation type="journal article" date="2018" name="Nat. Genet.">
        <title>The Rosa genome provides new insights in the design of modern roses.</title>
        <authorList>
            <person name="Bendahmane M."/>
        </authorList>
    </citation>
    <scope>NUCLEOTIDE SEQUENCE [LARGE SCALE GENOMIC DNA]</scope>
    <source>
        <strain evidence="2">cv. Old Blush</strain>
    </source>
</reference>
<organism evidence="1 2">
    <name type="scientific">Rosa chinensis</name>
    <name type="common">China rose</name>
    <dbReference type="NCBI Taxonomy" id="74649"/>
    <lineage>
        <taxon>Eukaryota</taxon>
        <taxon>Viridiplantae</taxon>
        <taxon>Streptophyta</taxon>
        <taxon>Embryophyta</taxon>
        <taxon>Tracheophyta</taxon>
        <taxon>Spermatophyta</taxon>
        <taxon>Magnoliopsida</taxon>
        <taxon>eudicotyledons</taxon>
        <taxon>Gunneridae</taxon>
        <taxon>Pentapetalae</taxon>
        <taxon>rosids</taxon>
        <taxon>fabids</taxon>
        <taxon>Rosales</taxon>
        <taxon>Rosaceae</taxon>
        <taxon>Rosoideae</taxon>
        <taxon>Rosoideae incertae sedis</taxon>
        <taxon>Rosa</taxon>
    </lineage>
</organism>
<name>A0A2P6PEH9_ROSCH</name>
<dbReference type="Proteomes" id="UP000238479">
    <property type="component" value="Chromosome 7"/>
</dbReference>
<evidence type="ECO:0000313" key="1">
    <source>
        <dbReference type="EMBL" id="PRQ20337.1"/>
    </source>
</evidence>
<evidence type="ECO:0000313" key="2">
    <source>
        <dbReference type="Proteomes" id="UP000238479"/>
    </source>
</evidence>
<sequence length="73" mass="7728">MVNLVQSLHLFINSFAISTNQISHLLLSSAQTITGTAEILSDSGGKSIPLPLRHLPVAVQGLGAESEARSYLI</sequence>
<dbReference type="AlphaFoldDB" id="A0A2P6PEH9"/>